<dbReference type="RefSeq" id="WP_028353338.1">
    <property type="nucleotide sequence ID" value="NZ_NEVT01000003.1"/>
</dbReference>
<dbReference type="CDD" id="cd02440">
    <property type="entry name" value="AdoMet_MTases"/>
    <property type="match status" value="1"/>
</dbReference>
<keyword evidence="6" id="KW-1185">Reference proteome</keyword>
<organism evidence="5 6">
    <name type="scientific">Bordetella genomosp. 2</name>
    <dbReference type="NCBI Taxonomy" id="1983456"/>
    <lineage>
        <taxon>Bacteria</taxon>
        <taxon>Pseudomonadati</taxon>
        <taxon>Pseudomonadota</taxon>
        <taxon>Betaproteobacteria</taxon>
        <taxon>Burkholderiales</taxon>
        <taxon>Alcaligenaceae</taxon>
        <taxon>Bordetella</taxon>
    </lineage>
</organism>
<sequence>MGNEERDADRAHWSRVADQWIAWARAPGHDAFWAYRDALLAFVGPGTGAALDVGCGEGRVARALTALGYRVTAADPVERFVAAAAAADSADAYAVAPAAALPFAPASFDLAMAYNVLMDVQDVPAALAGIRRVLRPDGALFVSIVHPFADRGQFADSRPDAPFVLQGSYFGRQRFEGTEARNGLSMDFAGWSLPLEDYMAALEQAGFAVVALREPRPDIRARPDLARWNRMPMFLWLKARPLP</sequence>
<protein>
    <submittedName>
        <fullName evidence="5">SAM-dependent methyltransferase</fullName>
    </submittedName>
</protein>
<evidence type="ECO:0000256" key="3">
    <source>
        <dbReference type="ARBA" id="ARBA00022691"/>
    </source>
</evidence>
<keyword evidence="2 5" id="KW-0808">Transferase</keyword>
<keyword evidence="3" id="KW-0949">S-adenosyl-L-methionine</keyword>
<dbReference type="InterPro" id="IPR013216">
    <property type="entry name" value="Methyltransf_11"/>
</dbReference>
<reference evidence="6" key="1">
    <citation type="submission" date="2017-05" db="EMBL/GenBank/DDBJ databases">
        <title>Complete and WGS of Bordetella genogroups.</title>
        <authorList>
            <person name="Spilker T."/>
            <person name="Lipuma J."/>
        </authorList>
    </citation>
    <scope>NUCLEOTIDE SEQUENCE [LARGE SCALE GENOMIC DNA]</scope>
    <source>
        <strain evidence="6">AU8256</strain>
    </source>
</reference>
<keyword evidence="1 5" id="KW-0489">Methyltransferase</keyword>
<dbReference type="Pfam" id="PF08241">
    <property type="entry name" value="Methyltransf_11"/>
    <property type="match status" value="1"/>
</dbReference>
<dbReference type="PANTHER" id="PTHR43464:SF19">
    <property type="entry name" value="UBIQUINONE BIOSYNTHESIS O-METHYLTRANSFERASE, MITOCHONDRIAL"/>
    <property type="match status" value="1"/>
</dbReference>
<dbReference type="GO" id="GO:0010420">
    <property type="term" value="F:polyprenyldihydroxybenzoate methyltransferase activity"/>
    <property type="evidence" value="ECO:0007669"/>
    <property type="project" value="TreeGrafter"/>
</dbReference>
<gene>
    <name evidence="5" type="ORF">CAL24_09100</name>
</gene>
<evidence type="ECO:0000313" key="5">
    <source>
        <dbReference type="EMBL" id="OZI80047.1"/>
    </source>
</evidence>
<evidence type="ECO:0000256" key="1">
    <source>
        <dbReference type="ARBA" id="ARBA00022603"/>
    </source>
</evidence>
<proteinExistence type="predicted"/>
<dbReference type="Proteomes" id="UP000215633">
    <property type="component" value="Unassembled WGS sequence"/>
</dbReference>
<comment type="caution">
    <text evidence="5">The sequence shown here is derived from an EMBL/GenBank/DDBJ whole genome shotgun (WGS) entry which is preliminary data.</text>
</comment>
<feature type="domain" description="Methyltransferase type 11" evidence="4">
    <location>
        <begin position="51"/>
        <end position="142"/>
    </location>
</feature>
<dbReference type="EMBL" id="NEVT01000003">
    <property type="protein sequence ID" value="OZI80047.1"/>
    <property type="molecule type" value="Genomic_DNA"/>
</dbReference>
<evidence type="ECO:0000259" key="4">
    <source>
        <dbReference type="Pfam" id="PF08241"/>
    </source>
</evidence>
<name>A0A261W217_9BORD</name>
<dbReference type="AlphaFoldDB" id="A0A261W217"/>
<dbReference type="GO" id="GO:0032259">
    <property type="term" value="P:methylation"/>
    <property type="evidence" value="ECO:0007669"/>
    <property type="project" value="UniProtKB-KW"/>
</dbReference>
<dbReference type="Gene3D" id="3.40.50.150">
    <property type="entry name" value="Vaccinia Virus protein VP39"/>
    <property type="match status" value="1"/>
</dbReference>
<evidence type="ECO:0000256" key="2">
    <source>
        <dbReference type="ARBA" id="ARBA00022679"/>
    </source>
</evidence>
<dbReference type="SUPFAM" id="SSF53335">
    <property type="entry name" value="S-adenosyl-L-methionine-dependent methyltransferases"/>
    <property type="match status" value="1"/>
</dbReference>
<dbReference type="PANTHER" id="PTHR43464">
    <property type="entry name" value="METHYLTRANSFERASE"/>
    <property type="match status" value="1"/>
</dbReference>
<evidence type="ECO:0000313" key="6">
    <source>
        <dbReference type="Proteomes" id="UP000215633"/>
    </source>
</evidence>
<accession>A0A261W217</accession>
<dbReference type="InterPro" id="IPR029063">
    <property type="entry name" value="SAM-dependent_MTases_sf"/>
</dbReference>